<accession>A0ABU8N6H1</accession>
<organism evidence="1 2">
    <name type="scientific">Actinomycetospora aeridis</name>
    <dbReference type="NCBI Taxonomy" id="3129231"/>
    <lineage>
        <taxon>Bacteria</taxon>
        <taxon>Bacillati</taxon>
        <taxon>Actinomycetota</taxon>
        <taxon>Actinomycetes</taxon>
        <taxon>Pseudonocardiales</taxon>
        <taxon>Pseudonocardiaceae</taxon>
        <taxon>Actinomycetospora</taxon>
    </lineage>
</organism>
<dbReference type="InterPro" id="IPR011004">
    <property type="entry name" value="Trimer_LpxA-like_sf"/>
</dbReference>
<keyword evidence="2" id="KW-1185">Reference proteome</keyword>
<dbReference type="Proteomes" id="UP001370100">
    <property type="component" value="Unassembled WGS sequence"/>
</dbReference>
<evidence type="ECO:0000313" key="2">
    <source>
        <dbReference type="Proteomes" id="UP001370100"/>
    </source>
</evidence>
<evidence type="ECO:0008006" key="3">
    <source>
        <dbReference type="Google" id="ProtNLM"/>
    </source>
</evidence>
<comment type="caution">
    <text evidence="1">The sequence shown here is derived from an EMBL/GenBank/DDBJ whole genome shotgun (WGS) entry which is preliminary data.</text>
</comment>
<dbReference type="EMBL" id="JBBEGL010000004">
    <property type="protein sequence ID" value="MEJ2887946.1"/>
    <property type="molecule type" value="Genomic_DNA"/>
</dbReference>
<name>A0ABU8N6H1_9PSEU</name>
<reference evidence="1 2" key="1">
    <citation type="submission" date="2024-03" db="EMBL/GenBank/DDBJ databases">
        <title>Actinomycetospora sp. OC33-EN06, a novel actinomycete isolated from wild orchid (Aerides multiflora).</title>
        <authorList>
            <person name="Suriyachadkun C."/>
        </authorList>
    </citation>
    <scope>NUCLEOTIDE SEQUENCE [LARGE SCALE GENOMIC DNA]</scope>
    <source>
        <strain evidence="1 2">OC33-EN06</strain>
    </source>
</reference>
<proteinExistence type="predicted"/>
<protein>
    <recommendedName>
        <fullName evidence="3">Acyltransferase</fullName>
    </recommendedName>
</protein>
<evidence type="ECO:0000313" key="1">
    <source>
        <dbReference type="EMBL" id="MEJ2887946.1"/>
    </source>
</evidence>
<dbReference type="RefSeq" id="WP_337714436.1">
    <property type="nucleotide sequence ID" value="NZ_JBBEGL010000004.1"/>
</dbReference>
<gene>
    <name evidence="1" type="ORF">WCD41_15910</name>
</gene>
<dbReference type="Gene3D" id="2.160.10.10">
    <property type="entry name" value="Hexapeptide repeat proteins"/>
    <property type="match status" value="1"/>
</dbReference>
<sequence>MRTLLAALAVLLPARARRVLYVRLLGHEIDPAATVGHSFVDVEHLRMGPSAVIGHLCVIRGAQDVELGTEALVGNLNFVNAVGRTKAHFAHLDRHPALIMGDCSRISTMHFVDCSDRVELGEHSGIGGVWTMVLTHTYAFDTATQVSAPVTIGARSVVSTRCTLLPGAALAERSILAASSLLAKPVEEIEKLYAGTPAKPVRDLDADSPYFRRTSSRLHQG</sequence>
<dbReference type="SUPFAM" id="SSF51161">
    <property type="entry name" value="Trimeric LpxA-like enzymes"/>
    <property type="match status" value="1"/>
</dbReference>